<dbReference type="EC" id="3.2.1.17" evidence="3"/>
<organism evidence="3 4">
    <name type="scientific">Anaerotignum neopropionicum</name>
    <dbReference type="NCBI Taxonomy" id="36847"/>
    <lineage>
        <taxon>Bacteria</taxon>
        <taxon>Bacillati</taxon>
        <taxon>Bacillota</taxon>
        <taxon>Clostridia</taxon>
        <taxon>Lachnospirales</taxon>
        <taxon>Anaerotignaceae</taxon>
        <taxon>Anaerotignum</taxon>
    </lineage>
</organism>
<comment type="similarity">
    <text evidence="1">Belongs to the glycosyl hydrolase 25 family.</text>
</comment>
<evidence type="ECO:0000256" key="1">
    <source>
        <dbReference type="ARBA" id="ARBA00010646"/>
    </source>
</evidence>
<dbReference type="AlphaFoldDB" id="A0A136WD42"/>
<comment type="caution">
    <text evidence="3">The sequence shown here is derived from an EMBL/GenBank/DDBJ whole genome shotgun (WGS) entry which is preliminary data.</text>
</comment>
<name>A0A136WD42_9FIRM</name>
<dbReference type="GO" id="GO:0016998">
    <property type="term" value="P:cell wall macromolecule catabolic process"/>
    <property type="evidence" value="ECO:0007669"/>
    <property type="project" value="InterPro"/>
</dbReference>
<dbReference type="Proteomes" id="UP000070539">
    <property type="component" value="Unassembled WGS sequence"/>
</dbReference>
<feature type="transmembrane region" description="Helical" evidence="2">
    <location>
        <begin position="12"/>
        <end position="32"/>
    </location>
</feature>
<protein>
    <submittedName>
        <fullName evidence="3">Lysozyme M1</fullName>
        <ecNumber evidence="3">3.2.1.17</ecNumber>
    </submittedName>
</protein>
<dbReference type="GO" id="GO:0009253">
    <property type="term" value="P:peptidoglycan catabolic process"/>
    <property type="evidence" value="ECO:0007669"/>
    <property type="project" value="InterPro"/>
</dbReference>
<dbReference type="InterPro" id="IPR017853">
    <property type="entry name" value="GH"/>
</dbReference>
<dbReference type="Pfam" id="PF01183">
    <property type="entry name" value="Glyco_hydro_25"/>
    <property type="match status" value="1"/>
</dbReference>
<reference evidence="3 4" key="1">
    <citation type="submission" date="2016-01" db="EMBL/GenBank/DDBJ databases">
        <title>Genome sequence of Clostridium neopropionicum X4, DSM-3847.</title>
        <authorList>
            <person name="Poehlein A."/>
            <person name="Beck M.H."/>
            <person name="Bengelsdorf F.R."/>
            <person name="Daniel R."/>
            <person name="Duerre P."/>
        </authorList>
    </citation>
    <scope>NUCLEOTIDE SEQUENCE [LARGE SCALE GENOMIC DNA]</scope>
    <source>
        <strain evidence="3 4">DSM-3847</strain>
    </source>
</reference>
<dbReference type="Gene3D" id="3.20.20.80">
    <property type="entry name" value="Glycosidases"/>
    <property type="match status" value="1"/>
</dbReference>
<dbReference type="STRING" id="36847.CLNEO_21240"/>
<evidence type="ECO:0000313" key="4">
    <source>
        <dbReference type="Proteomes" id="UP000070539"/>
    </source>
</evidence>
<dbReference type="GO" id="GO:0003796">
    <property type="term" value="F:lysozyme activity"/>
    <property type="evidence" value="ECO:0007669"/>
    <property type="project" value="UniProtKB-EC"/>
</dbReference>
<dbReference type="RefSeq" id="WP_066088633.1">
    <property type="nucleotide sequence ID" value="NZ_LRVM01000007.1"/>
</dbReference>
<dbReference type="GO" id="GO:0016052">
    <property type="term" value="P:carbohydrate catabolic process"/>
    <property type="evidence" value="ECO:0007669"/>
    <property type="project" value="TreeGrafter"/>
</dbReference>
<evidence type="ECO:0000256" key="2">
    <source>
        <dbReference type="SAM" id="Phobius"/>
    </source>
</evidence>
<dbReference type="PROSITE" id="PS51904">
    <property type="entry name" value="GLYCOSYL_HYDROL_F25_2"/>
    <property type="match status" value="1"/>
</dbReference>
<sequence length="287" mass="33132">MGKRKRRKKGRARGCLLVFLTIIICVVSLHYVQYKWTALHVPYGEKIKENDYDWSRLTIDEKGRKQYTNQEDESAFVGIDVSKYQGDIDWGKVKNDGIEFAIIRGGYRGAGNGEIVLDEKFLENIQQAADVGIKIGVYFFSQAITEAEAIEEANFLLEHTKEYTITYPFVFDMEEFVTEENRIDTLTIAERMAITHAFCDTIQASGKKVMIYGGNSWLLYRLQPSEIQQYDLWLAQYSGEPSYPYQFQIWQYSDAGMVDGIATKVDMNLSFYDYSKNEDNETERTGD</sequence>
<gene>
    <name evidence="3" type="primary">acm</name>
    <name evidence="3" type="ORF">CLNEO_21240</name>
</gene>
<dbReference type="EMBL" id="LRVM01000007">
    <property type="protein sequence ID" value="KXL52428.1"/>
    <property type="molecule type" value="Genomic_DNA"/>
</dbReference>
<keyword evidence="2" id="KW-0812">Transmembrane</keyword>
<keyword evidence="3" id="KW-0326">Glycosidase</keyword>
<keyword evidence="4" id="KW-1185">Reference proteome</keyword>
<dbReference type="InterPro" id="IPR002053">
    <property type="entry name" value="Glyco_hydro_25"/>
</dbReference>
<dbReference type="PANTHER" id="PTHR34135">
    <property type="entry name" value="LYSOZYME"/>
    <property type="match status" value="1"/>
</dbReference>
<dbReference type="SUPFAM" id="SSF51445">
    <property type="entry name" value="(Trans)glycosidases"/>
    <property type="match status" value="1"/>
</dbReference>
<accession>A0A136WD42</accession>
<keyword evidence="2" id="KW-0472">Membrane</keyword>
<keyword evidence="3" id="KW-0378">Hydrolase</keyword>
<evidence type="ECO:0000313" key="3">
    <source>
        <dbReference type="EMBL" id="KXL52428.1"/>
    </source>
</evidence>
<dbReference type="OrthoDB" id="9783374at2"/>
<keyword evidence="2" id="KW-1133">Transmembrane helix</keyword>
<dbReference type="PANTHER" id="PTHR34135:SF2">
    <property type="entry name" value="LYSOZYME"/>
    <property type="match status" value="1"/>
</dbReference>
<proteinExistence type="inferred from homology"/>
<dbReference type="CDD" id="cd06414">
    <property type="entry name" value="GH25_LytC-like"/>
    <property type="match status" value="1"/>
</dbReference>